<reference evidence="2 3" key="1">
    <citation type="submission" date="2020-02" db="EMBL/GenBank/DDBJ databases">
        <title>Rhodobacter algicola sp. nov., isolated from microalga culture.</title>
        <authorList>
            <person name="Park C.-Y."/>
        </authorList>
    </citation>
    <scope>NUCLEOTIDE SEQUENCE [LARGE SCALE GENOMIC DNA]</scope>
    <source>
        <strain evidence="2 3">ETT8</strain>
    </source>
</reference>
<protein>
    <submittedName>
        <fullName evidence="2">FixH family protein</fullName>
    </submittedName>
</protein>
<dbReference type="EMBL" id="JAAIKE010000002">
    <property type="protein sequence ID" value="NEX46011.1"/>
    <property type="molecule type" value="Genomic_DNA"/>
</dbReference>
<comment type="caution">
    <text evidence="2">The sequence shown here is derived from an EMBL/GenBank/DDBJ whole genome shotgun (WGS) entry which is preliminary data.</text>
</comment>
<proteinExistence type="predicted"/>
<dbReference type="RefSeq" id="WP_164610326.1">
    <property type="nucleotide sequence ID" value="NZ_JAAIKE010000002.1"/>
</dbReference>
<dbReference type="AlphaFoldDB" id="A0A6B3RKR3"/>
<dbReference type="Pfam" id="PF05751">
    <property type="entry name" value="FixH"/>
    <property type="match status" value="1"/>
</dbReference>
<feature type="transmembrane region" description="Helical" evidence="1">
    <location>
        <begin position="12"/>
        <end position="32"/>
    </location>
</feature>
<name>A0A6B3RKR3_9RHOB</name>
<evidence type="ECO:0000256" key="1">
    <source>
        <dbReference type="SAM" id="Phobius"/>
    </source>
</evidence>
<dbReference type="PIRSF" id="PIRSF011386">
    <property type="entry name" value="FixH"/>
    <property type="match status" value="1"/>
</dbReference>
<accession>A0A6B3RKR3</accession>
<dbReference type="InterPro" id="IPR018037">
    <property type="entry name" value="FixH_proteobacterial"/>
</dbReference>
<keyword evidence="1" id="KW-0472">Membrane</keyword>
<organism evidence="2 3">
    <name type="scientific">Pseudotabrizicola algicola</name>
    <dbReference type="NCBI Taxonomy" id="2709381"/>
    <lineage>
        <taxon>Bacteria</taxon>
        <taxon>Pseudomonadati</taxon>
        <taxon>Pseudomonadota</taxon>
        <taxon>Alphaproteobacteria</taxon>
        <taxon>Rhodobacterales</taxon>
        <taxon>Paracoccaceae</taxon>
        <taxon>Pseudotabrizicola</taxon>
    </lineage>
</organism>
<keyword evidence="1" id="KW-1133">Transmembrane helix</keyword>
<gene>
    <name evidence="2" type="ORF">G3572_07325</name>
</gene>
<dbReference type="Proteomes" id="UP000481421">
    <property type="component" value="Unassembled WGS sequence"/>
</dbReference>
<sequence>MSEFTGRKMAITMFSFFGVIIAVNFLMAYKAVSTFPGLEVQNSYVASQHFDTNRAAQRALGWTMTPDYDAAENRLYLAFTDARGNPATLSELSVLVGRTTEAKDDQRPEFTPAAGLWTAPLDLAPGRWMLRVEARSADGTLFAQRVGILVEG</sequence>
<evidence type="ECO:0000313" key="3">
    <source>
        <dbReference type="Proteomes" id="UP000481421"/>
    </source>
</evidence>
<evidence type="ECO:0000313" key="2">
    <source>
        <dbReference type="EMBL" id="NEX46011.1"/>
    </source>
</evidence>
<keyword evidence="3" id="KW-1185">Reference proteome</keyword>
<dbReference type="InterPro" id="IPR008620">
    <property type="entry name" value="FixH"/>
</dbReference>
<keyword evidence="1" id="KW-0812">Transmembrane</keyword>